<dbReference type="PANTHER" id="PTHR11654">
    <property type="entry name" value="OLIGOPEPTIDE TRANSPORTER-RELATED"/>
    <property type="match status" value="1"/>
</dbReference>
<dbReference type="Gene3D" id="1.20.1250.20">
    <property type="entry name" value="MFS general substrate transporter like domains"/>
    <property type="match status" value="1"/>
</dbReference>
<protein>
    <submittedName>
        <fullName evidence="2">Uncharacterized protein</fullName>
    </submittedName>
</protein>
<dbReference type="EMBL" id="JACMSC010000004">
    <property type="protein sequence ID" value="KAG6525762.1"/>
    <property type="molecule type" value="Genomic_DNA"/>
</dbReference>
<sequence length="225" mass="25610">MGIQCVIIIPKLEKASKSDCKCSINVYSTIDRRGRDRSDGEIVLEQALRLLHLRLSASPGQCALRRRRPWRRRRQRRRQDQAGEEGAARVEVHALHYRYLLPRSISVKMLSWGPRWLGGDDLKLFCSRAGNESFERVASYGLTANLTVYLVKRFHVQQVAAANIVNIFSGTTNFAPLVGAFLSDAYCGRFRTLAYSSIATFLVRSSLLLLLLLLLLHLRKLHFLL</sequence>
<proteinExistence type="predicted"/>
<reference evidence="2 3" key="1">
    <citation type="submission" date="2020-08" db="EMBL/GenBank/DDBJ databases">
        <title>Plant Genome Project.</title>
        <authorList>
            <person name="Zhang R.-G."/>
        </authorList>
    </citation>
    <scope>NUCLEOTIDE SEQUENCE [LARGE SCALE GENOMIC DNA]</scope>
    <source>
        <tissue evidence="2">Rhizome</tissue>
    </source>
</reference>
<feature type="transmembrane region" description="Helical" evidence="1">
    <location>
        <begin position="193"/>
        <end position="216"/>
    </location>
</feature>
<evidence type="ECO:0000256" key="1">
    <source>
        <dbReference type="SAM" id="Phobius"/>
    </source>
</evidence>
<keyword evidence="3" id="KW-1185">Reference proteome</keyword>
<comment type="caution">
    <text evidence="2">The sequence shown here is derived from an EMBL/GenBank/DDBJ whole genome shotgun (WGS) entry which is preliminary data.</text>
</comment>
<name>A0A8J5HJ84_ZINOF</name>
<dbReference type="InterPro" id="IPR036259">
    <property type="entry name" value="MFS_trans_sf"/>
</dbReference>
<keyword evidence="1" id="KW-0472">Membrane</keyword>
<keyword evidence="1" id="KW-0812">Transmembrane</keyword>
<accession>A0A8J5HJ84</accession>
<evidence type="ECO:0000313" key="2">
    <source>
        <dbReference type="EMBL" id="KAG6525762.1"/>
    </source>
</evidence>
<evidence type="ECO:0000313" key="3">
    <source>
        <dbReference type="Proteomes" id="UP000734854"/>
    </source>
</evidence>
<organism evidence="2 3">
    <name type="scientific">Zingiber officinale</name>
    <name type="common">Ginger</name>
    <name type="synonym">Amomum zingiber</name>
    <dbReference type="NCBI Taxonomy" id="94328"/>
    <lineage>
        <taxon>Eukaryota</taxon>
        <taxon>Viridiplantae</taxon>
        <taxon>Streptophyta</taxon>
        <taxon>Embryophyta</taxon>
        <taxon>Tracheophyta</taxon>
        <taxon>Spermatophyta</taxon>
        <taxon>Magnoliopsida</taxon>
        <taxon>Liliopsida</taxon>
        <taxon>Zingiberales</taxon>
        <taxon>Zingiberaceae</taxon>
        <taxon>Zingiber</taxon>
    </lineage>
</organism>
<dbReference type="AlphaFoldDB" id="A0A8J5HJ84"/>
<gene>
    <name evidence="2" type="ORF">ZIOFF_015729</name>
</gene>
<dbReference type="Proteomes" id="UP000734854">
    <property type="component" value="Unassembled WGS sequence"/>
</dbReference>
<keyword evidence="1" id="KW-1133">Transmembrane helix</keyword>